<accession>A0ABP8UVZ3</accession>
<dbReference type="NCBIfam" id="TIGR00219">
    <property type="entry name" value="mreC"/>
    <property type="match status" value="1"/>
</dbReference>
<keyword evidence="3 5" id="KW-0133">Cell shape</keyword>
<dbReference type="EMBL" id="BAABFL010000003">
    <property type="protein sequence ID" value="GAA4647787.1"/>
    <property type="molecule type" value="Genomic_DNA"/>
</dbReference>
<evidence type="ECO:0000256" key="1">
    <source>
        <dbReference type="ARBA" id="ARBA00009369"/>
    </source>
</evidence>
<dbReference type="InterPro" id="IPR055342">
    <property type="entry name" value="MreC_beta-barrel_core"/>
</dbReference>
<dbReference type="InterPro" id="IPR042177">
    <property type="entry name" value="Cell/Rod_1"/>
</dbReference>
<reference evidence="8" key="1">
    <citation type="journal article" date="2019" name="Int. J. Syst. Evol. Microbiol.">
        <title>The Global Catalogue of Microorganisms (GCM) 10K type strain sequencing project: providing services to taxonomists for standard genome sequencing and annotation.</title>
        <authorList>
            <consortium name="The Broad Institute Genomics Platform"/>
            <consortium name="The Broad Institute Genome Sequencing Center for Infectious Disease"/>
            <person name="Wu L."/>
            <person name="Ma J."/>
        </authorList>
    </citation>
    <scope>NUCLEOTIDE SEQUENCE [LARGE SCALE GENOMIC DNA]</scope>
    <source>
        <strain evidence="8">JCM 17805</strain>
    </source>
</reference>
<dbReference type="Gene3D" id="2.40.10.340">
    <property type="entry name" value="Rod shape-determining protein MreC, domain 1"/>
    <property type="match status" value="1"/>
</dbReference>
<feature type="domain" description="Rod shape-determining protein MreC beta-barrel core" evidence="6">
    <location>
        <begin position="106"/>
        <end position="251"/>
    </location>
</feature>
<dbReference type="PANTHER" id="PTHR34138:SF1">
    <property type="entry name" value="CELL SHAPE-DETERMINING PROTEIN MREC"/>
    <property type="match status" value="1"/>
</dbReference>
<comment type="function">
    <text evidence="5">Involved in formation and maintenance of cell shape.</text>
</comment>
<gene>
    <name evidence="7" type="primary">mreC</name>
    <name evidence="7" type="ORF">GCM10023116_00490</name>
</gene>
<protein>
    <recommendedName>
        <fullName evidence="2 5">Cell shape-determining protein MreC</fullName>
    </recommendedName>
    <alternativeName>
        <fullName evidence="4 5">Cell shape protein MreC</fullName>
    </alternativeName>
</protein>
<evidence type="ECO:0000256" key="4">
    <source>
        <dbReference type="ARBA" id="ARBA00032089"/>
    </source>
</evidence>
<evidence type="ECO:0000256" key="3">
    <source>
        <dbReference type="ARBA" id="ARBA00022960"/>
    </source>
</evidence>
<dbReference type="Proteomes" id="UP001500604">
    <property type="component" value="Unassembled WGS sequence"/>
</dbReference>
<evidence type="ECO:0000256" key="5">
    <source>
        <dbReference type="PIRNR" id="PIRNR038471"/>
    </source>
</evidence>
<evidence type="ECO:0000256" key="2">
    <source>
        <dbReference type="ARBA" id="ARBA00013855"/>
    </source>
</evidence>
<organism evidence="7 8">
    <name type="scientific">Kistimonas scapharcae</name>
    <dbReference type="NCBI Taxonomy" id="1036133"/>
    <lineage>
        <taxon>Bacteria</taxon>
        <taxon>Pseudomonadati</taxon>
        <taxon>Pseudomonadota</taxon>
        <taxon>Gammaproteobacteria</taxon>
        <taxon>Oceanospirillales</taxon>
        <taxon>Endozoicomonadaceae</taxon>
        <taxon>Kistimonas</taxon>
    </lineage>
</organism>
<dbReference type="PANTHER" id="PTHR34138">
    <property type="entry name" value="CELL SHAPE-DETERMINING PROTEIN MREC"/>
    <property type="match status" value="1"/>
</dbReference>
<dbReference type="InterPro" id="IPR007221">
    <property type="entry name" value="MreC"/>
</dbReference>
<evidence type="ECO:0000259" key="6">
    <source>
        <dbReference type="Pfam" id="PF04085"/>
    </source>
</evidence>
<evidence type="ECO:0000313" key="7">
    <source>
        <dbReference type="EMBL" id="GAA4647787.1"/>
    </source>
</evidence>
<comment type="caution">
    <text evidence="7">The sequence shown here is derived from an EMBL/GenBank/DDBJ whole genome shotgun (WGS) entry which is preliminary data.</text>
</comment>
<sequence length="271" mass="29645">MLVSLVLMFVDHRFDYLKHVRSYLGVVVTPIQWLADTPARLFSLASDAVSSHTGLIEDNARLNARNLILEQKLQKYAALTAQNVRLRELLNSSQGVEERVTVAELIGIDPDPQVKQIIINKGSADNVYVGQPLLDAHGVMGQVISVTPFTSRVLLITDSNNRVPVQVNRNGYRAIAIGTESGDDLELLHVPDTADIQEGDLLVSSGLGQRYPFGYPVAVVTEVIRDTGRPFARIVAKPAAQLNEGRLVMLVFTEAAEAARQKQAEKPEGEG</sequence>
<comment type="similarity">
    <text evidence="1 5">Belongs to the MreC family.</text>
</comment>
<name>A0ABP8UVZ3_9GAMM</name>
<dbReference type="Gene3D" id="2.40.10.350">
    <property type="entry name" value="Rod shape-determining protein MreC, domain 2"/>
    <property type="match status" value="1"/>
</dbReference>
<evidence type="ECO:0000313" key="8">
    <source>
        <dbReference type="Proteomes" id="UP001500604"/>
    </source>
</evidence>
<dbReference type="InterPro" id="IPR042175">
    <property type="entry name" value="Cell/Rod_MreC_2"/>
</dbReference>
<keyword evidence="8" id="KW-1185">Reference proteome</keyword>
<dbReference type="PIRSF" id="PIRSF038471">
    <property type="entry name" value="MreC"/>
    <property type="match status" value="1"/>
</dbReference>
<proteinExistence type="inferred from homology"/>
<dbReference type="Pfam" id="PF04085">
    <property type="entry name" value="MreC"/>
    <property type="match status" value="1"/>
</dbReference>